<gene>
    <name evidence="1" type="ORF">CPELLU_LOCUS17465</name>
</gene>
<dbReference type="Proteomes" id="UP000789759">
    <property type="component" value="Unassembled WGS sequence"/>
</dbReference>
<comment type="caution">
    <text evidence="1">The sequence shown here is derived from an EMBL/GenBank/DDBJ whole genome shotgun (WGS) entry which is preliminary data.</text>
</comment>
<dbReference type="AlphaFoldDB" id="A0A9N9P8V1"/>
<keyword evidence="2" id="KW-1185">Reference proteome</keyword>
<accession>A0A9N9P8V1</accession>
<feature type="non-terminal residue" evidence="1">
    <location>
        <position position="70"/>
    </location>
</feature>
<organism evidence="1 2">
    <name type="scientific">Cetraspora pellucida</name>
    <dbReference type="NCBI Taxonomy" id="1433469"/>
    <lineage>
        <taxon>Eukaryota</taxon>
        <taxon>Fungi</taxon>
        <taxon>Fungi incertae sedis</taxon>
        <taxon>Mucoromycota</taxon>
        <taxon>Glomeromycotina</taxon>
        <taxon>Glomeromycetes</taxon>
        <taxon>Diversisporales</taxon>
        <taxon>Gigasporaceae</taxon>
        <taxon>Cetraspora</taxon>
    </lineage>
</organism>
<reference evidence="1" key="1">
    <citation type="submission" date="2021-06" db="EMBL/GenBank/DDBJ databases">
        <authorList>
            <person name="Kallberg Y."/>
            <person name="Tangrot J."/>
            <person name="Rosling A."/>
        </authorList>
    </citation>
    <scope>NUCLEOTIDE SEQUENCE</scope>
    <source>
        <strain evidence="1">FL966</strain>
    </source>
</reference>
<sequence>MAGHASKSGKSSKYSIGIYENSRNWLDIKITDNNFIKSKWSRSYTPIKIITIVTSEARLVEDAMRKLDAK</sequence>
<dbReference type="OrthoDB" id="424572at2759"/>
<dbReference type="EMBL" id="CAJVQA010029744">
    <property type="protein sequence ID" value="CAG8797697.1"/>
    <property type="molecule type" value="Genomic_DNA"/>
</dbReference>
<proteinExistence type="predicted"/>
<evidence type="ECO:0000313" key="2">
    <source>
        <dbReference type="Proteomes" id="UP000789759"/>
    </source>
</evidence>
<name>A0A9N9P8V1_9GLOM</name>
<evidence type="ECO:0000313" key="1">
    <source>
        <dbReference type="EMBL" id="CAG8797697.1"/>
    </source>
</evidence>
<protein>
    <submittedName>
        <fullName evidence="1">25163_t:CDS:1</fullName>
    </submittedName>
</protein>